<evidence type="ECO:0000256" key="5">
    <source>
        <dbReference type="SAM" id="Phobius"/>
    </source>
</evidence>
<evidence type="ECO:0000256" key="1">
    <source>
        <dbReference type="ARBA" id="ARBA00004141"/>
    </source>
</evidence>
<dbReference type="Proteomes" id="UP000040453">
    <property type="component" value="Unassembled WGS sequence"/>
</dbReference>
<feature type="transmembrane region" description="Helical" evidence="5">
    <location>
        <begin position="204"/>
        <end position="229"/>
    </location>
</feature>
<feature type="transmembrane region" description="Helical" evidence="5">
    <location>
        <begin position="146"/>
        <end position="168"/>
    </location>
</feature>
<feature type="transmembrane region" description="Helical" evidence="5">
    <location>
        <begin position="33"/>
        <end position="54"/>
    </location>
</feature>
<evidence type="ECO:0000256" key="4">
    <source>
        <dbReference type="ARBA" id="ARBA00023136"/>
    </source>
</evidence>
<feature type="transmembrane region" description="Helical" evidence="5">
    <location>
        <begin position="6"/>
        <end position="21"/>
    </location>
</feature>
<gene>
    <name evidence="6" type="primary">cidB</name>
    <name evidence="6" type="ORF">BN997_02358</name>
</gene>
<sequence length="231" mass="24471">MTNFFIGITAIAGTFILYRLSKRIYRRKPSPFTMPIFLCTASMVIFLSLTGISYETYMIGGQWIDLFLGPIVVSLAVPLYREIHLIKKYAGAIGIGIFAGSLTGVFTGIAGAKLLGFDDWLIQTVAAKSVTAPIAISITDTAGGNISLIAVFVMLAGVSGAMFGPVILKICRIEHPIAKGLSIGTASHAIGTAKVLEDSEMEGAISALSMTLSAVVVSFLVPIFLLLFITS</sequence>
<protein>
    <submittedName>
        <fullName evidence="6">Holin-like protein CidB</fullName>
    </submittedName>
</protein>
<evidence type="ECO:0000313" key="6">
    <source>
        <dbReference type="EMBL" id="CEI82490.1"/>
    </source>
</evidence>
<evidence type="ECO:0000313" key="7">
    <source>
        <dbReference type="Proteomes" id="UP000040453"/>
    </source>
</evidence>
<reference evidence="6 7" key="1">
    <citation type="submission" date="2014-11" db="EMBL/GenBank/DDBJ databases">
        <authorList>
            <person name="Urmite Genomes Urmite Genomes"/>
        </authorList>
    </citation>
    <scope>NUCLEOTIDE SEQUENCE [LARGE SCALE GENOMIC DNA]</scope>
    <source>
        <strain evidence="6 7">Oc5</strain>
    </source>
</reference>
<comment type="subcellular location">
    <subcellularLocation>
        <location evidence="1">Membrane</location>
        <topology evidence="1">Multi-pass membrane protein</topology>
    </subcellularLocation>
</comment>
<dbReference type="AlphaFoldDB" id="A0A0A1MAW6"/>
<feature type="transmembrane region" description="Helical" evidence="5">
    <location>
        <begin position="60"/>
        <end position="80"/>
    </location>
</feature>
<dbReference type="EMBL" id="CDGG01000001">
    <property type="protein sequence ID" value="CEI82490.1"/>
    <property type="molecule type" value="Genomic_DNA"/>
</dbReference>
<dbReference type="InterPro" id="IPR007300">
    <property type="entry name" value="CidB/LrgB"/>
</dbReference>
<accession>A0A0A1MAW6</accession>
<dbReference type="GO" id="GO:0016020">
    <property type="term" value="C:membrane"/>
    <property type="evidence" value="ECO:0007669"/>
    <property type="project" value="UniProtKB-SubCell"/>
</dbReference>
<feature type="transmembrane region" description="Helical" evidence="5">
    <location>
        <begin position="92"/>
        <end position="112"/>
    </location>
</feature>
<keyword evidence="4 5" id="KW-0472">Membrane</keyword>
<keyword evidence="7" id="KW-1185">Reference proteome</keyword>
<dbReference type="Pfam" id="PF04172">
    <property type="entry name" value="LrgB"/>
    <property type="match status" value="1"/>
</dbReference>
<dbReference type="RefSeq" id="WP_042532351.1">
    <property type="nucleotide sequence ID" value="NZ_CAXOIH010000005.1"/>
</dbReference>
<keyword evidence="2 5" id="KW-0812">Transmembrane</keyword>
<proteinExistence type="predicted"/>
<name>A0A0A1MAW6_9BACI</name>
<dbReference type="PANTHER" id="PTHR30249">
    <property type="entry name" value="PUTATIVE SEROTONIN TRANSPORTER"/>
    <property type="match status" value="1"/>
</dbReference>
<dbReference type="PANTHER" id="PTHR30249:SF0">
    <property type="entry name" value="PLASTIDAL GLYCOLATE_GLYCERATE TRANSLOCATOR 1, CHLOROPLASTIC"/>
    <property type="match status" value="1"/>
</dbReference>
<organism evidence="6 7">
    <name type="scientific">Oceanobacillus oncorhynchi</name>
    <dbReference type="NCBI Taxonomy" id="545501"/>
    <lineage>
        <taxon>Bacteria</taxon>
        <taxon>Bacillati</taxon>
        <taxon>Bacillota</taxon>
        <taxon>Bacilli</taxon>
        <taxon>Bacillales</taxon>
        <taxon>Bacillaceae</taxon>
        <taxon>Oceanobacillus</taxon>
    </lineage>
</organism>
<evidence type="ECO:0000256" key="2">
    <source>
        <dbReference type="ARBA" id="ARBA00022692"/>
    </source>
</evidence>
<dbReference type="STRING" id="545501.BN997_02358"/>
<keyword evidence="3 5" id="KW-1133">Transmembrane helix</keyword>
<dbReference type="OrthoDB" id="9811701at2"/>
<evidence type="ECO:0000256" key="3">
    <source>
        <dbReference type="ARBA" id="ARBA00022989"/>
    </source>
</evidence>